<keyword evidence="1" id="KW-0812">Transmembrane</keyword>
<proteinExistence type="predicted"/>
<dbReference type="AlphaFoldDB" id="A0A4R2P7J9"/>
<protein>
    <submittedName>
        <fullName evidence="2">Uncharacterized protein</fullName>
    </submittedName>
</protein>
<dbReference type="Proteomes" id="UP000295416">
    <property type="component" value="Unassembled WGS sequence"/>
</dbReference>
<keyword evidence="1" id="KW-0472">Membrane</keyword>
<name>A0A4R2P7J9_9BACL</name>
<feature type="transmembrane region" description="Helical" evidence="1">
    <location>
        <begin position="58"/>
        <end position="77"/>
    </location>
</feature>
<dbReference type="OrthoDB" id="2692108at2"/>
<keyword evidence="3" id="KW-1185">Reference proteome</keyword>
<dbReference type="EMBL" id="SLXK01000004">
    <property type="protein sequence ID" value="TCP30919.1"/>
    <property type="molecule type" value="Genomic_DNA"/>
</dbReference>
<gene>
    <name evidence="2" type="ORF">EV207_10498</name>
</gene>
<feature type="transmembrane region" description="Helical" evidence="1">
    <location>
        <begin position="23"/>
        <end position="46"/>
    </location>
</feature>
<evidence type="ECO:0000313" key="2">
    <source>
        <dbReference type="EMBL" id="TCP30919.1"/>
    </source>
</evidence>
<sequence length="88" mass="10443">MIKAAFNDERWAEIRRKGKYRFIYDYGMLYFGLLTSVCSILVINLLDGVFLEKAVSDLLFVILFTTIGGVIWGIGMWRWMEYYYHRKG</sequence>
<comment type="caution">
    <text evidence="2">The sequence shown here is derived from an EMBL/GenBank/DDBJ whole genome shotgun (WGS) entry which is preliminary data.</text>
</comment>
<accession>A0A4R2P7J9</accession>
<reference evidence="2 3" key="1">
    <citation type="submission" date="2019-03" db="EMBL/GenBank/DDBJ databases">
        <title>Genomic Encyclopedia of Type Strains, Phase IV (KMG-IV): sequencing the most valuable type-strain genomes for metagenomic binning, comparative biology and taxonomic classification.</title>
        <authorList>
            <person name="Goeker M."/>
        </authorList>
    </citation>
    <scope>NUCLEOTIDE SEQUENCE [LARGE SCALE GENOMIC DNA]</scope>
    <source>
        <strain evidence="2 3">DSM 19377</strain>
    </source>
</reference>
<evidence type="ECO:0000256" key="1">
    <source>
        <dbReference type="SAM" id="Phobius"/>
    </source>
</evidence>
<organism evidence="2 3">
    <name type="scientific">Scopulibacillus darangshiensis</name>
    <dbReference type="NCBI Taxonomy" id="442528"/>
    <lineage>
        <taxon>Bacteria</taxon>
        <taxon>Bacillati</taxon>
        <taxon>Bacillota</taxon>
        <taxon>Bacilli</taxon>
        <taxon>Bacillales</taxon>
        <taxon>Sporolactobacillaceae</taxon>
        <taxon>Scopulibacillus</taxon>
    </lineage>
</organism>
<dbReference type="RefSeq" id="WP_132744206.1">
    <property type="nucleotide sequence ID" value="NZ_SLXK01000004.1"/>
</dbReference>
<keyword evidence="1" id="KW-1133">Transmembrane helix</keyword>
<evidence type="ECO:0000313" key="3">
    <source>
        <dbReference type="Proteomes" id="UP000295416"/>
    </source>
</evidence>